<sequence>MGRTGTVDETRGSGGENRMAGEGCGLGVARCEAATREPAAAGCRCGGAFHSRRQILFSSGDFVFGASWDVQTNSHFDVGDSSDLAYEHAVSKLGSQIQEFQIHKRTVTTASRISDTSTFEWVDKFPISKKVTKVNNPFGLAANSETMKIHAEHPDLHHPTENYSENLLTDRNLGFLSRGSASFFTCFVADNEQNHFISHNNYFPSSTRRVSVASLQLTFSKKDSDILPVQYHEVCFHGAFCRPRPSMAKMIVAGGN</sequence>
<evidence type="ECO:0000313" key="2">
    <source>
        <dbReference type="Proteomes" id="UP001362999"/>
    </source>
</evidence>
<dbReference type="Proteomes" id="UP001362999">
    <property type="component" value="Unassembled WGS sequence"/>
</dbReference>
<dbReference type="EMBL" id="JAWWNJ010000174">
    <property type="protein sequence ID" value="KAK6975117.1"/>
    <property type="molecule type" value="Genomic_DNA"/>
</dbReference>
<comment type="caution">
    <text evidence="1">The sequence shown here is derived from an EMBL/GenBank/DDBJ whole genome shotgun (WGS) entry which is preliminary data.</text>
</comment>
<dbReference type="AlphaFoldDB" id="A0AAV9Z9Z3"/>
<proteinExistence type="predicted"/>
<accession>A0AAV9Z9Z3</accession>
<gene>
    <name evidence="1" type="ORF">R3P38DRAFT_2810903</name>
</gene>
<keyword evidence="2" id="KW-1185">Reference proteome</keyword>
<evidence type="ECO:0000313" key="1">
    <source>
        <dbReference type="EMBL" id="KAK6975117.1"/>
    </source>
</evidence>
<organism evidence="1 2">
    <name type="scientific">Favolaschia claudopus</name>
    <dbReference type="NCBI Taxonomy" id="2862362"/>
    <lineage>
        <taxon>Eukaryota</taxon>
        <taxon>Fungi</taxon>
        <taxon>Dikarya</taxon>
        <taxon>Basidiomycota</taxon>
        <taxon>Agaricomycotina</taxon>
        <taxon>Agaricomycetes</taxon>
        <taxon>Agaricomycetidae</taxon>
        <taxon>Agaricales</taxon>
        <taxon>Marasmiineae</taxon>
        <taxon>Mycenaceae</taxon>
        <taxon>Favolaschia</taxon>
    </lineage>
</organism>
<reference evidence="1 2" key="1">
    <citation type="journal article" date="2024" name="J Genomics">
        <title>Draft genome sequencing and assembly of Favolaschia claudopus CIRM-BRFM 2984 isolated from oak limbs.</title>
        <authorList>
            <person name="Navarro D."/>
            <person name="Drula E."/>
            <person name="Chaduli D."/>
            <person name="Cazenave R."/>
            <person name="Ahrendt S."/>
            <person name="Wang J."/>
            <person name="Lipzen A."/>
            <person name="Daum C."/>
            <person name="Barry K."/>
            <person name="Grigoriev I.V."/>
            <person name="Favel A."/>
            <person name="Rosso M.N."/>
            <person name="Martin F."/>
        </authorList>
    </citation>
    <scope>NUCLEOTIDE SEQUENCE [LARGE SCALE GENOMIC DNA]</scope>
    <source>
        <strain evidence="1 2">CIRM-BRFM 2984</strain>
    </source>
</reference>
<name>A0AAV9Z9Z3_9AGAR</name>
<protein>
    <submittedName>
        <fullName evidence="1">Uncharacterized protein</fullName>
    </submittedName>
</protein>